<feature type="coiled-coil region" evidence="2">
    <location>
        <begin position="26"/>
        <end position="60"/>
    </location>
</feature>
<dbReference type="Gene3D" id="2.40.30.170">
    <property type="match status" value="1"/>
</dbReference>
<feature type="coiled-coil region" evidence="2">
    <location>
        <begin position="162"/>
        <end position="189"/>
    </location>
</feature>
<dbReference type="SUPFAM" id="SSF111369">
    <property type="entry name" value="HlyD-like secretion proteins"/>
    <property type="match status" value="1"/>
</dbReference>
<dbReference type="EMBL" id="CP013355">
    <property type="protein sequence ID" value="AMC11598.1"/>
    <property type="molecule type" value="Genomic_DNA"/>
</dbReference>
<accession>A0A0X8G7S7</accession>
<protein>
    <submittedName>
        <fullName evidence="5">Uncharacterized protein</fullName>
    </submittedName>
</protein>
<dbReference type="RefSeq" id="WP_068209653.1">
    <property type="nucleotide sequence ID" value="NZ_CP013355.1"/>
</dbReference>
<dbReference type="InterPro" id="IPR058648">
    <property type="entry name" value="HH_CzcB-like"/>
</dbReference>
<feature type="domain" description="CzcB-like alpha-helical hairpin" evidence="3">
    <location>
        <begin position="135"/>
        <end position="180"/>
    </location>
</feature>
<comment type="similarity">
    <text evidence="1">Belongs to the membrane fusion protein (MFP) (TC 8.A.1) family.</text>
</comment>
<dbReference type="Pfam" id="PF25954">
    <property type="entry name" value="Beta-barrel_RND_2"/>
    <property type="match status" value="1"/>
</dbReference>
<evidence type="ECO:0000259" key="3">
    <source>
        <dbReference type="Pfam" id="PF25893"/>
    </source>
</evidence>
<dbReference type="PRINTS" id="PR01490">
    <property type="entry name" value="RTXTOXIND"/>
</dbReference>
<keyword evidence="6" id="KW-1185">Reference proteome</keyword>
<reference evidence="5 6" key="2">
    <citation type="journal article" date="2016" name="Int. J. Syst. Evol. Microbiol.">
        <title>Lutibacter profundi sp. nov., isolated from a deep-sea hydrothermal system on the Arctic Mid-Ocean Ridge and emended description of the genus Lutibacter.</title>
        <authorList>
            <person name="Le Moine Bauer S."/>
            <person name="Roalkvam I."/>
            <person name="Steen I.H."/>
            <person name="Dahle H."/>
        </authorList>
    </citation>
    <scope>NUCLEOTIDE SEQUENCE [LARGE SCALE GENOMIC DNA]</scope>
    <source>
        <strain evidence="5 6">LP1</strain>
    </source>
</reference>
<evidence type="ECO:0000259" key="4">
    <source>
        <dbReference type="Pfam" id="PF25954"/>
    </source>
</evidence>
<dbReference type="PATRIC" id="fig|1622118.3.peg.2086"/>
<dbReference type="GO" id="GO:0015562">
    <property type="term" value="F:efflux transmembrane transporter activity"/>
    <property type="evidence" value="ECO:0007669"/>
    <property type="project" value="TreeGrafter"/>
</dbReference>
<organism evidence="5 6">
    <name type="scientific">Lutibacter profundi</name>
    <dbReference type="NCBI Taxonomy" id="1622118"/>
    <lineage>
        <taxon>Bacteria</taxon>
        <taxon>Pseudomonadati</taxon>
        <taxon>Bacteroidota</taxon>
        <taxon>Flavobacteriia</taxon>
        <taxon>Flavobacteriales</taxon>
        <taxon>Flavobacteriaceae</taxon>
        <taxon>Lutibacter</taxon>
    </lineage>
</organism>
<evidence type="ECO:0000256" key="2">
    <source>
        <dbReference type="SAM" id="Coils"/>
    </source>
</evidence>
<dbReference type="InterPro" id="IPR058792">
    <property type="entry name" value="Beta-barrel_RND_2"/>
</dbReference>
<evidence type="ECO:0000256" key="1">
    <source>
        <dbReference type="ARBA" id="ARBA00009477"/>
    </source>
</evidence>
<dbReference type="AlphaFoldDB" id="A0A0X8G7S7"/>
<dbReference type="STRING" id="1622118.Lupro_10120"/>
<dbReference type="OrthoDB" id="9806939at2"/>
<feature type="domain" description="CusB-like beta-barrel" evidence="4">
    <location>
        <begin position="222"/>
        <end position="294"/>
    </location>
</feature>
<dbReference type="PANTHER" id="PTHR30469">
    <property type="entry name" value="MULTIDRUG RESISTANCE PROTEIN MDTA"/>
    <property type="match status" value="1"/>
</dbReference>
<evidence type="ECO:0000313" key="6">
    <source>
        <dbReference type="Proteomes" id="UP000059672"/>
    </source>
</evidence>
<dbReference type="PROSITE" id="PS51257">
    <property type="entry name" value="PROKAR_LIPOPROTEIN"/>
    <property type="match status" value="1"/>
</dbReference>
<dbReference type="KEGG" id="lut:Lupro_10120"/>
<proteinExistence type="inferred from homology"/>
<reference evidence="6" key="1">
    <citation type="submission" date="2015-12" db="EMBL/GenBank/DDBJ databases">
        <title>Complete genome sequence of Lutibacter profundus strain LP1.</title>
        <authorList>
            <person name="Wissuwa J."/>
            <person name="Le Moine Bauer S."/>
            <person name="Stokke R."/>
            <person name="Dahle H."/>
            <person name="Steen I.H."/>
        </authorList>
    </citation>
    <scope>NUCLEOTIDE SEQUENCE [LARGE SCALE GENOMIC DNA]</scope>
    <source>
        <strain evidence="6">LP1</strain>
    </source>
</reference>
<dbReference type="Gene3D" id="2.40.50.100">
    <property type="match status" value="1"/>
</dbReference>
<dbReference type="InterPro" id="IPR006143">
    <property type="entry name" value="RND_pump_MFP"/>
</dbReference>
<keyword evidence="2" id="KW-0175">Coiled coil</keyword>
<dbReference type="Pfam" id="PF25893">
    <property type="entry name" value="HH_CzcB"/>
    <property type="match status" value="1"/>
</dbReference>
<dbReference type="PANTHER" id="PTHR30469:SF15">
    <property type="entry name" value="HLYD FAMILY OF SECRETION PROTEINS"/>
    <property type="match status" value="1"/>
</dbReference>
<dbReference type="GO" id="GO:1990281">
    <property type="term" value="C:efflux pump complex"/>
    <property type="evidence" value="ECO:0007669"/>
    <property type="project" value="TreeGrafter"/>
</dbReference>
<dbReference type="Gene3D" id="1.10.287.470">
    <property type="entry name" value="Helix hairpin bin"/>
    <property type="match status" value="1"/>
</dbReference>
<dbReference type="Gene3D" id="2.40.420.20">
    <property type="match status" value="1"/>
</dbReference>
<name>A0A0X8G7S7_9FLAO</name>
<sequence>MKNIITFLIISILLISCKSESKKGSLEELTNQKTVLTGKIESLSKELKTVEEQISKLDNRENLQIITVIPVKNDTFKHYVEIQGIVQADKNIEIRPELGGIVKTIFVKEGQRVTGGQTLIQLEDVELQDAITELNTQLFLAKTTFERQKRLWDQKIGSEIQYLQTKTKKESLENKLASLKTQAKKMKITAPFSGVVDEIFPKKGELTSPQLVIIRLLNLDNIYVEADVTETYLPIIKIGTETIISFPSIHKEVTAKITQVGNYINPNNRSFKTRINLPNKNQRIKPNLLADVKFLDFKANGIIVPSNLVQQDQNNNNYVFTVKTKNGEHTVVKSIITAAKEYNHKTYVSEGLTKNDTIVNKGARLVQAGEIVKISAN</sequence>
<gene>
    <name evidence="5" type="ORF">Lupro_10120</name>
</gene>
<dbReference type="Proteomes" id="UP000059672">
    <property type="component" value="Chromosome"/>
</dbReference>
<evidence type="ECO:0000313" key="5">
    <source>
        <dbReference type="EMBL" id="AMC11598.1"/>
    </source>
</evidence>
<dbReference type="NCBIfam" id="TIGR01730">
    <property type="entry name" value="RND_mfp"/>
    <property type="match status" value="1"/>
</dbReference>